<dbReference type="EMBL" id="BAAANE010000003">
    <property type="protein sequence ID" value="GAA1625456.1"/>
    <property type="molecule type" value="Genomic_DNA"/>
</dbReference>
<organism evidence="4 5">
    <name type="scientific">Kribbella alba</name>
    <dbReference type="NCBI Taxonomy" id="190197"/>
    <lineage>
        <taxon>Bacteria</taxon>
        <taxon>Bacillati</taxon>
        <taxon>Actinomycetota</taxon>
        <taxon>Actinomycetes</taxon>
        <taxon>Propionibacteriales</taxon>
        <taxon>Kribbellaceae</taxon>
        <taxon>Kribbella</taxon>
    </lineage>
</organism>
<evidence type="ECO:0000313" key="5">
    <source>
        <dbReference type="Proteomes" id="UP001501319"/>
    </source>
</evidence>
<dbReference type="InterPro" id="IPR050832">
    <property type="entry name" value="Bact_Acetyltransf"/>
</dbReference>
<protein>
    <submittedName>
        <fullName evidence="4">GNAT family N-acetyltransferase</fullName>
    </submittedName>
</protein>
<dbReference type="CDD" id="cd04301">
    <property type="entry name" value="NAT_SF"/>
    <property type="match status" value="1"/>
</dbReference>
<dbReference type="PANTHER" id="PTHR43877:SF1">
    <property type="entry name" value="ACETYLTRANSFERASE"/>
    <property type="match status" value="1"/>
</dbReference>
<dbReference type="Gene3D" id="3.40.630.30">
    <property type="match status" value="1"/>
</dbReference>
<evidence type="ECO:0000313" key="4">
    <source>
        <dbReference type="EMBL" id="GAA1625456.1"/>
    </source>
</evidence>
<proteinExistence type="predicted"/>
<keyword evidence="2" id="KW-0012">Acyltransferase</keyword>
<dbReference type="Proteomes" id="UP001501319">
    <property type="component" value="Unassembled WGS sequence"/>
</dbReference>
<dbReference type="PROSITE" id="PS51186">
    <property type="entry name" value="GNAT"/>
    <property type="match status" value="2"/>
</dbReference>
<feature type="domain" description="N-acetyltransferase" evidence="3">
    <location>
        <begin position="155"/>
        <end position="296"/>
    </location>
</feature>
<evidence type="ECO:0000256" key="1">
    <source>
        <dbReference type="ARBA" id="ARBA00022679"/>
    </source>
</evidence>
<dbReference type="RefSeq" id="WP_344109570.1">
    <property type="nucleotide sequence ID" value="NZ_BAAANE010000003.1"/>
</dbReference>
<dbReference type="SUPFAM" id="SSF55729">
    <property type="entry name" value="Acyl-CoA N-acyltransferases (Nat)"/>
    <property type="match status" value="2"/>
</dbReference>
<accession>A0ABN2F134</accession>
<dbReference type="PANTHER" id="PTHR43877">
    <property type="entry name" value="AMINOALKYLPHOSPHONATE N-ACETYLTRANSFERASE-RELATED-RELATED"/>
    <property type="match status" value="1"/>
</dbReference>
<evidence type="ECO:0000256" key="2">
    <source>
        <dbReference type="ARBA" id="ARBA00023315"/>
    </source>
</evidence>
<sequence>MEIRPAVPDDAEAVAAVRRETFRYKVLSPAAARYMISVHSPGERFLGLVAEDDGKVVGWGSAGLNVWTSDQGQAGISLYVHPEHRRRGIGGALSDRLHQRLQEIGAVRVRTFVQPEGLDFAKRRGYDGSRLMHYSGLDPRVLPDQPATPEGIELVTLDQLQPRQLYLADSVASLDEPSDSPLDAMDYDEWLQEIWNAPGPDRSLGVAGMAGDEVACFTAIETDGDRAWSGMTGTIPAYRGRGLAKLVKSVALRRCAEAGITSAFTSNDDENGPMLAVNNWLGYRRVQTETGLLRTL</sequence>
<keyword evidence="5" id="KW-1185">Reference proteome</keyword>
<dbReference type="InterPro" id="IPR016181">
    <property type="entry name" value="Acyl_CoA_acyltransferase"/>
</dbReference>
<name>A0ABN2F134_9ACTN</name>
<evidence type="ECO:0000259" key="3">
    <source>
        <dbReference type="PROSITE" id="PS51186"/>
    </source>
</evidence>
<comment type="caution">
    <text evidence="4">The sequence shown here is derived from an EMBL/GenBank/DDBJ whole genome shotgun (WGS) entry which is preliminary data.</text>
</comment>
<dbReference type="Pfam" id="PF00583">
    <property type="entry name" value="Acetyltransf_1"/>
    <property type="match status" value="1"/>
</dbReference>
<reference evidence="4 5" key="1">
    <citation type="journal article" date="2019" name="Int. J. Syst. Evol. Microbiol.">
        <title>The Global Catalogue of Microorganisms (GCM) 10K type strain sequencing project: providing services to taxonomists for standard genome sequencing and annotation.</title>
        <authorList>
            <consortium name="The Broad Institute Genomics Platform"/>
            <consortium name="The Broad Institute Genome Sequencing Center for Infectious Disease"/>
            <person name="Wu L."/>
            <person name="Ma J."/>
        </authorList>
    </citation>
    <scope>NUCLEOTIDE SEQUENCE [LARGE SCALE GENOMIC DNA]</scope>
    <source>
        <strain evidence="4 5">JCM 14306</strain>
    </source>
</reference>
<dbReference type="InterPro" id="IPR000182">
    <property type="entry name" value="GNAT_dom"/>
</dbReference>
<feature type="domain" description="N-acetyltransferase" evidence="3">
    <location>
        <begin position="1"/>
        <end position="148"/>
    </location>
</feature>
<gene>
    <name evidence="4" type="ORF">GCM10009744_11610</name>
</gene>
<keyword evidence="1" id="KW-0808">Transferase</keyword>